<comment type="caution">
    <text evidence="1">The sequence shown here is derived from an EMBL/GenBank/DDBJ whole genome shotgun (WGS) entry which is preliminary data.</text>
</comment>
<evidence type="ECO:0000313" key="2">
    <source>
        <dbReference type="Proteomes" id="UP000228758"/>
    </source>
</evidence>
<accession>A0A2M9CIX3</accession>
<dbReference type="Gene3D" id="3.40.50.2000">
    <property type="entry name" value="Glycogen Phosphorylase B"/>
    <property type="match status" value="3"/>
</dbReference>
<proteinExistence type="predicted"/>
<organism evidence="1 2">
    <name type="scientific">Diaminobutyricimonas aerilata</name>
    <dbReference type="NCBI Taxonomy" id="1162967"/>
    <lineage>
        <taxon>Bacteria</taxon>
        <taxon>Bacillati</taxon>
        <taxon>Actinomycetota</taxon>
        <taxon>Actinomycetes</taxon>
        <taxon>Micrococcales</taxon>
        <taxon>Microbacteriaceae</taxon>
        <taxon>Diaminobutyricimonas</taxon>
    </lineage>
</organism>
<name>A0A2M9CIX3_9MICO</name>
<dbReference type="AlphaFoldDB" id="A0A2M9CIX3"/>
<protein>
    <submittedName>
        <fullName evidence="1">Poly(Glycerol-phosphate) alpha-glucosyltransferase</fullName>
    </submittedName>
</protein>
<evidence type="ECO:0000313" key="1">
    <source>
        <dbReference type="EMBL" id="PJJ71830.1"/>
    </source>
</evidence>
<sequence>MHLPAGRHFALTWSIPDQFGGMTSALLHRSRSFVHLGGVAVDVLTLDDRADYPEIERRLRERGELVDGMRLLNLWEWWRVNDPRPGSIDLGRHVFAPLAPHEGELQLREGVPIRRVRRDEHGVTTQIDHLRDDGSLAVSDRRGDDGARSIVVCDRDGVPVRSFGGAWAFYRHWLDRLTAKQRSFLIVDSKTTANFVLGYRRPHVVTVHVVHSSHLQGSARPIAPLRVSRARVFENLDALDAVVVLSERQRGDIEALLGPADHLTVIPNGRDIAPALAAPLERDPSRGIMLATLTSRKRVDHAVRAVTAASASTRVTLDVYGDGELRSRIERAAALSEGVVRLHGHDPDARRRLEEASFLLLTSRSEGFPLVLVESMAAGCLPIAYDISYGPADIIRHGRNGMLVPSGDVDALCAAILQLQAMPARRVRRMRRAARRSARRFTDRAVTRRWNRELRAAWRRKSRPDM</sequence>
<dbReference type="EMBL" id="PGFF01000001">
    <property type="protein sequence ID" value="PJJ71830.1"/>
    <property type="molecule type" value="Genomic_DNA"/>
</dbReference>
<dbReference type="OrthoDB" id="506201at2"/>
<dbReference type="GO" id="GO:0016740">
    <property type="term" value="F:transferase activity"/>
    <property type="evidence" value="ECO:0007669"/>
    <property type="project" value="UniProtKB-KW"/>
</dbReference>
<keyword evidence="2" id="KW-1185">Reference proteome</keyword>
<dbReference type="RefSeq" id="WP_100364089.1">
    <property type="nucleotide sequence ID" value="NZ_PGFF01000001.1"/>
</dbReference>
<dbReference type="Proteomes" id="UP000228758">
    <property type="component" value="Unassembled WGS sequence"/>
</dbReference>
<reference evidence="1 2" key="1">
    <citation type="submission" date="2017-11" db="EMBL/GenBank/DDBJ databases">
        <title>Genomic Encyclopedia of Archaeal and Bacterial Type Strains, Phase II (KMG-II): From Individual Species to Whole Genera.</title>
        <authorList>
            <person name="Goeker M."/>
        </authorList>
    </citation>
    <scope>NUCLEOTIDE SEQUENCE [LARGE SCALE GENOMIC DNA]</scope>
    <source>
        <strain evidence="1 2">DSM 27393</strain>
    </source>
</reference>
<gene>
    <name evidence="1" type="ORF">CLV46_1383</name>
</gene>
<dbReference type="Pfam" id="PF13692">
    <property type="entry name" value="Glyco_trans_1_4"/>
    <property type="match status" value="1"/>
</dbReference>
<dbReference type="PANTHER" id="PTHR12526">
    <property type="entry name" value="GLYCOSYLTRANSFERASE"/>
    <property type="match status" value="1"/>
</dbReference>
<keyword evidence="1" id="KW-0808">Transferase</keyword>
<dbReference type="SUPFAM" id="SSF53756">
    <property type="entry name" value="UDP-Glycosyltransferase/glycogen phosphorylase"/>
    <property type="match status" value="1"/>
</dbReference>